<dbReference type="RefSeq" id="XP_028987760.1">
    <property type="nucleotide sequence ID" value="XM_029131927.3"/>
</dbReference>
<evidence type="ECO:0000256" key="9">
    <source>
        <dbReference type="SAM" id="SignalP"/>
    </source>
</evidence>
<keyword evidence="5" id="KW-0372">Hormone</keyword>
<evidence type="ECO:0000256" key="2">
    <source>
        <dbReference type="ARBA" id="ARBA00009287"/>
    </source>
</evidence>
<feature type="region of interest" description="Disordered" evidence="8">
    <location>
        <begin position="82"/>
        <end position="106"/>
    </location>
</feature>
<evidence type="ECO:0000256" key="6">
    <source>
        <dbReference type="ARBA" id="ARBA00022729"/>
    </source>
</evidence>
<dbReference type="GO" id="GO:0005179">
    <property type="term" value="F:hormone activity"/>
    <property type="evidence" value="ECO:0007669"/>
    <property type="project" value="UniProtKB-KW"/>
</dbReference>
<comment type="subcellular location">
    <subcellularLocation>
        <location evidence="1">Secreted</location>
    </subcellularLocation>
</comment>
<evidence type="ECO:0000256" key="5">
    <source>
        <dbReference type="ARBA" id="ARBA00022702"/>
    </source>
</evidence>
<dbReference type="PANTHER" id="PTHR15035">
    <property type="entry name" value="CORTICOLIBERIN/UROCORTIN"/>
    <property type="match status" value="1"/>
</dbReference>
<dbReference type="PANTHER" id="PTHR15035:SF9">
    <property type="entry name" value="CORTICOLIBERIN"/>
    <property type="match status" value="1"/>
</dbReference>
<evidence type="ECO:0000313" key="12">
    <source>
        <dbReference type="RefSeq" id="XP_028987760.1"/>
    </source>
</evidence>
<evidence type="ECO:0000256" key="4">
    <source>
        <dbReference type="ARBA" id="ARBA00022685"/>
    </source>
</evidence>
<keyword evidence="3" id="KW-0964">Secreted</keyword>
<accession>A0A6P7L1G7</accession>
<organism evidence="11 12">
    <name type="scientific">Betta splendens</name>
    <name type="common">Siamese fighting fish</name>
    <dbReference type="NCBI Taxonomy" id="158456"/>
    <lineage>
        <taxon>Eukaryota</taxon>
        <taxon>Metazoa</taxon>
        <taxon>Chordata</taxon>
        <taxon>Craniata</taxon>
        <taxon>Vertebrata</taxon>
        <taxon>Euteleostomi</taxon>
        <taxon>Actinopterygii</taxon>
        <taxon>Neopterygii</taxon>
        <taxon>Teleostei</taxon>
        <taxon>Neoteleostei</taxon>
        <taxon>Acanthomorphata</taxon>
        <taxon>Anabantaria</taxon>
        <taxon>Anabantiformes</taxon>
        <taxon>Anabantoidei</taxon>
        <taxon>Osphronemidae</taxon>
        <taxon>Betta</taxon>
    </lineage>
</organism>
<evidence type="ECO:0000256" key="3">
    <source>
        <dbReference type="ARBA" id="ARBA00022525"/>
    </source>
</evidence>
<dbReference type="InParanoid" id="A0A6P7L1G7"/>
<feature type="chain" id="PRO_5028081357" evidence="9">
    <location>
        <begin position="24"/>
        <end position="141"/>
    </location>
</feature>
<protein>
    <submittedName>
        <fullName evidence="12">Corticoliberin-like</fullName>
    </submittedName>
</protein>
<comment type="similarity">
    <text evidence="2">Belongs to the sauvagine/corticotropin-releasing factor/urotensin I family.</text>
</comment>
<proteinExistence type="inferred from homology"/>
<evidence type="ECO:0000256" key="8">
    <source>
        <dbReference type="SAM" id="MobiDB-lite"/>
    </source>
</evidence>
<dbReference type="PRINTS" id="PR01612">
    <property type="entry name" value="CRFFAMILY"/>
</dbReference>
<evidence type="ECO:0000256" key="1">
    <source>
        <dbReference type="ARBA" id="ARBA00004613"/>
    </source>
</evidence>
<dbReference type="GO" id="GO:0005576">
    <property type="term" value="C:extracellular region"/>
    <property type="evidence" value="ECO:0007669"/>
    <property type="project" value="UniProtKB-SubCell"/>
</dbReference>
<dbReference type="Gene3D" id="6.10.250.1920">
    <property type="match status" value="1"/>
</dbReference>
<dbReference type="InterPro" id="IPR000187">
    <property type="entry name" value="CRF"/>
</dbReference>
<evidence type="ECO:0000313" key="11">
    <source>
        <dbReference type="Proteomes" id="UP000515150"/>
    </source>
</evidence>
<evidence type="ECO:0000259" key="10">
    <source>
        <dbReference type="SMART" id="SM00039"/>
    </source>
</evidence>
<feature type="signal peptide" evidence="9">
    <location>
        <begin position="1"/>
        <end position="23"/>
    </location>
</feature>
<name>A0A6P7L1G7_BETSP</name>
<feature type="domain" description="Corticotropin-releasing factor" evidence="10">
    <location>
        <begin position="100"/>
        <end position="139"/>
    </location>
</feature>
<dbReference type="Proteomes" id="UP000515150">
    <property type="component" value="Chromosome 17"/>
</dbReference>
<dbReference type="Pfam" id="PF00473">
    <property type="entry name" value="CRF"/>
    <property type="match status" value="1"/>
</dbReference>
<gene>
    <name evidence="12" type="primary">LOC114844503</name>
</gene>
<dbReference type="InterPro" id="IPR003620">
    <property type="entry name" value="Urocortin_CRF"/>
</dbReference>
<dbReference type="GeneID" id="114844503"/>
<dbReference type="InterPro" id="IPR018446">
    <property type="entry name" value="Corticotropin-releasing_fac_CS"/>
</dbReference>
<keyword evidence="11" id="KW-1185">Reference proteome</keyword>
<keyword evidence="4" id="KW-0165">Cleavage on pair of basic residues</keyword>
<sequence length="141" mass="15816">MKLNALLWVMALFSVLLPGSADCRPPITPTGRRLLLLPRPLLLRLGEEFSLRLGGGAAPNLPSSSALGNPVLLQLTQRLLQPQTVRQHQEEEEEKEKRSDEPPISLDLTFHLLREVLEMARAEQMAQQADSNRKLMDDFGK</sequence>
<dbReference type="AlphaFoldDB" id="A0A6P7L1G7"/>
<reference evidence="12" key="1">
    <citation type="submission" date="2025-08" db="UniProtKB">
        <authorList>
            <consortium name="RefSeq"/>
        </authorList>
    </citation>
    <scope>IDENTIFICATION</scope>
</reference>
<keyword evidence="6 9" id="KW-0732">Signal</keyword>
<keyword evidence="7" id="KW-0027">Amidation</keyword>
<dbReference type="PROSITE" id="PS00511">
    <property type="entry name" value="CRF"/>
    <property type="match status" value="1"/>
</dbReference>
<dbReference type="KEGG" id="bspl:114844503"/>
<dbReference type="SMART" id="SM00039">
    <property type="entry name" value="CRF"/>
    <property type="match status" value="1"/>
</dbReference>
<evidence type="ECO:0000256" key="7">
    <source>
        <dbReference type="ARBA" id="ARBA00022815"/>
    </source>
</evidence>